<comment type="caution">
    <text evidence="2">The sequence shown here is derived from an EMBL/GenBank/DDBJ whole genome shotgun (WGS) entry which is preliminary data.</text>
</comment>
<evidence type="ECO:0000313" key="3">
    <source>
        <dbReference type="Proteomes" id="UP000886595"/>
    </source>
</evidence>
<feature type="region of interest" description="Disordered" evidence="1">
    <location>
        <begin position="1"/>
        <end position="29"/>
    </location>
</feature>
<dbReference type="Proteomes" id="UP000886595">
    <property type="component" value="Unassembled WGS sequence"/>
</dbReference>
<evidence type="ECO:0000256" key="1">
    <source>
        <dbReference type="SAM" id="MobiDB-lite"/>
    </source>
</evidence>
<organism evidence="2 3">
    <name type="scientific">Brassica carinata</name>
    <name type="common">Ethiopian mustard</name>
    <name type="synonym">Abyssinian cabbage</name>
    <dbReference type="NCBI Taxonomy" id="52824"/>
    <lineage>
        <taxon>Eukaryota</taxon>
        <taxon>Viridiplantae</taxon>
        <taxon>Streptophyta</taxon>
        <taxon>Embryophyta</taxon>
        <taxon>Tracheophyta</taxon>
        <taxon>Spermatophyta</taxon>
        <taxon>Magnoliopsida</taxon>
        <taxon>eudicotyledons</taxon>
        <taxon>Gunneridae</taxon>
        <taxon>Pentapetalae</taxon>
        <taxon>rosids</taxon>
        <taxon>malvids</taxon>
        <taxon>Brassicales</taxon>
        <taxon>Brassicaceae</taxon>
        <taxon>Brassiceae</taxon>
        <taxon>Brassica</taxon>
    </lineage>
</organism>
<protein>
    <submittedName>
        <fullName evidence="2">Uncharacterized protein</fullName>
    </submittedName>
</protein>
<dbReference type="EMBL" id="JAAMPC010000002">
    <property type="protein sequence ID" value="KAG2325193.1"/>
    <property type="molecule type" value="Genomic_DNA"/>
</dbReference>
<sequence length="98" mass="10791">MQKRWIKSTTNVESGKKSTSGTLASRESYVESSRPSITLKDNSGLTNHGLGFQIYHNGSAGAIPEHSHVASLMAGDLVLIQSFRAVELRRFFLFVSHL</sequence>
<accession>A0A8X8B8C5</accession>
<reference evidence="2 3" key="1">
    <citation type="submission" date="2020-02" db="EMBL/GenBank/DDBJ databases">
        <authorList>
            <person name="Ma Q."/>
            <person name="Huang Y."/>
            <person name="Song X."/>
            <person name="Pei D."/>
        </authorList>
    </citation>
    <scope>NUCLEOTIDE SEQUENCE [LARGE SCALE GENOMIC DNA]</scope>
    <source>
        <strain evidence="2">Sxm20200214</strain>
        <tissue evidence="2">Leaf</tissue>
    </source>
</reference>
<name>A0A8X8B8C5_BRACI</name>
<proteinExistence type="predicted"/>
<keyword evidence="3" id="KW-1185">Reference proteome</keyword>
<evidence type="ECO:0000313" key="2">
    <source>
        <dbReference type="EMBL" id="KAG2325193.1"/>
    </source>
</evidence>
<gene>
    <name evidence="2" type="ORF">Bca52824_007921</name>
</gene>
<dbReference type="AlphaFoldDB" id="A0A8X8B8C5"/>
<feature type="compositionally biased region" description="Polar residues" evidence="1">
    <location>
        <begin position="7"/>
        <end position="29"/>
    </location>
</feature>